<name>A0A2N7W618_9BURK</name>
<feature type="compositionally biased region" description="Low complexity" evidence="1">
    <location>
        <begin position="133"/>
        <end position="154"/>
    </location>
</feature>
<dbReference type="RefSeq" id="WP_102635728.1">
    <property type="nucleotide sequence ID" value="NZ_CADIJZ010000023.1"/>
</dbReference>
<dbReference type="AlphaFoldDB" id="A0A2N7W618"/>
<evidence type="ECO:0000256" key="1">
    <source>
        <dbReference type="SAM" id="MobiDB-lite"/>
    </source>
</evidence>
<reference evidence="2 5" key="2">
    <citation type="submission" date="2020-04" db="EMBL/GenBank/DDBJ databases">
        <authorList>
            <person name="De Canck E."/>
        </authorList>
    </citation>
    <scope>NUCLEOTIDE SEQUENCE [LARGE SCALE GENOMIC DNA]</scope>
    <source>
        <strain evidence="2 5">LMG 27174</strain>
    </source>
</reference>
<feature type="compositionally biased region" description="Low complexity" evidence="1">
    <location>
        <begin position="326"/>
        <end position="343"/>
    </location>
</feature>
<dbReference type="Proteomes" id="UP000494205">
    <property type="component" value="Unassembled WGS sequence"/>
</dbReference>
<dbReference type="Proteomes" id="UP000235659">
    <property type="component" value="Unassembled WGS sequence"/>
</dbReference>
<feature type="compositionally biased region" description="Polar residues" evidence="1">
    <location>
        <begin position="1"/>
        <end position="11"/>
    </location>
</feature>
<feature type="region of interest" description="Disordered" evidence="1">
    <location>
        <begin position="121"/>
        <end position="366"/>
    </location>
</feature>
<accession>A0A2N7W618</accession>
<proteinExistence type="predicted"/>
<feature type="compositionally biased region" description="Acidic residues" evidence="1">
    <location>
        <begin position="155"/>
        <end position="164"/>
    </location>
</feature>
<evidence type="ECO:0000313" key="5">
    <source>
        <dbReference type="Proteomes" id="UP000494205"/>
    </source>
</evidence>
<dbReference type="EMBL" id="PNXY01000032">
    <property type="protein sequence ID" value="PMS24829.1"/>
    <property type="molecule type" value="Genomic_DNA"/>
</dbReference>
<reference evidence="3 4" key="1">
    <citation type="submission" date="2018-01" db="EMBL/GenBank/DDBJ databases">
        <title>Whole genome analyses suggest that Burkholderia sensu lato contains two further novel genera in the rhizoxinica-symbiotica group Mycetohabitans gen. nov., and Trinickia gen. nov.: implications for the evolution of diazotrophy and nodulation in the Burkholderiaceae.</title>
        <authorList>
            <person name="Estrada-de los Santos P."/>
            <person name="Palmer M."/>
            <person name="Chavez-Ramirez B."/>
            <person name="Beukes C."/>
            <person name="Steenkamp E.T."/>
            <person name="Hirsch A.M."/>
            <person name="Manyaka P."/>
            <person name="Maluk M."/>
            <person name="Lafos M."/>
            <person name="Crook M."/>
            <person name="Gross E."/>
            <person name="Simon M.F."/>
            <person name="Bueno dos Reis Junior F."/>
            <person name="Poole P.S."/>
            <person name="Venter S.N."/>
            <person name="James E.K."/>
        </authorList>
    </citation>
    <scope>NUCLEOTIDE SEQUENCE [LARGE SCALE GENOMIC DNA]</scope>
    <source>
        <strain evidence="3 4">WSM 3937</strain>
    </source>
</reference>
<gene>
    <name evidence="3" type="ORF">C0Z16_30270</name>
    <name evidence="2" type="ORF">LMG27174_05319</name>
</gene>
<keyword evidence="4" id="KW-1185">Reference proteome</keyword>
<evidence type="ECO:0000313" key="4">
    <source>
        <dbReference type="Proteomes" id="UP000235659"/>
    </source>
</evidence>
<feature type="region of interest" description="Disordered" evidence="1">
    <location>
        <begin position="1"/>
        <end position="76"/>
    </location>
</feature>
<dbReference type="EMBL" id="CADIJZ010000023">
    <property type="protein sequence ID" value="CAB3725418.1"/>
    <property type="molecule type" value="Genomic_DNA"/>
</dbReference>
<dbReference type="OrthoDB" id="9823536at2"/>
<evidence type="ECO:0000313" key="3">
    <source>
        <dbReference type="EMBL" id="PMS24829.1"/>
    </source>
</evidence>
<protein>
    <submittedName>
        <fullName evidence="2">Uncharacterized protein</fullName>
    </submittedName>
</protein>
<feature type="compositionally biased region" description="Basic and acidic residues" evidence="1">
    <location>
        <begin position="247"/>
        <end position="270"/>
    </location>
</feature>
<evidence type="ECO:0000313" key="2">
    <source>
        <dbReference type="EMBL" id="CAB3725418.1"/>
    </source>
</evidence>
<sequence length="366" mass="38108">MRTQRTASTFATDHADPHAPRQAGGNASRSRAKSRFSGAANAVLSQLRSIGGGSRPGTGSKVRPPVANGAPAPATLIAKEDPVSDLVKWINHQRRAVDAPPAVANGGVAKLTREQALAMNKAVPKRAPPAPPGANSAAATTRSSTTEPAAAADDPAIESDDDLFELPLPAAPRAPHKSLQQLLDETRDFHSAPEWPIQTRPHSTAATPAHDDDLIEVDPHSGRVNAGANAAAPSVTAATGRLKSALRKPDAARGEIRRHVSWHPDVRDTKLASAEATGGSPQRTTTEPKAPEKAKHIHANPGSGRMSGAPTLARSPARREQPGDGAPSASSVTAPPTATPPAARARRSGITGMLGRMVRLPQKLWR</sequence>
<feature type="compositionally biased region" description="Low complexity" evidence="1">
    <location>
        <begin position="222"/>
        <end position="241"/>
    </location>
</feature>
<feature type="compositionally biased region" description="Basic and acidic residues" evidence="1">
    <location>
        <begin position="209"/>
        <end position="221"/>
    </location>
</feature>
<organism evidence="2 5">
    <name type="scientific">Paraburkholderia rhynchosiae</name>
    <dbReference type="NCBI Taxonomy" id="487049"/>
    <lineage>
        <taxon>Bacteria</taxon>
        <taxon>Pseudomonadati</taxon>
        <taxon>Pseudomonadota</taxon>
        <taxon>Betaproteobacteria</taxon>
        <taxon>Burkholderiales</taxon>
        <taxon>Burkholderiaceae</taxon>
        <taxon>Paraburkholderia</taxon>
    </lineage>
</organism>